<dbReference type="SUPFAM" id="SSF53474">
    <property type="entry name" value="alpha/beta-Hydrolases"/>
    <property type="match status" value="1"/>
</dbReference>
<dbReference type="Pfam" id="PF00561">
    <property type="entry name" value="Abhydrolase_1"/>
    <property type="match status" value="1"/>
</dbReference>
<accession>A0A1X6XLN9</accession>
<dbReference type="InterPro" id="IPR002410">
    <property type="entry name" value="Peptidase_S33"/>
</dbReference>
<name>A0A1X6XLN9_9MICO</name>
<dbReference type="RefSeq" id="WP_087008108.1">
    <property type="nucleotide sequence ID" value="NZ_FWFF01000017.1"/>
</dbReference>
<dbReference type="AlphaFoldDB" id="A0A1X6XLN9"/>
<evidence type="ECO:0000256" key="1">
    <source>
        <dbReference type="ARBA" id="ARBA00010088"/>
    </source>
</evidence>
<evidence type="ECO:0000256" key="3">
    <source>
        <dbReference type="SAM" id="MobiDB-lite"/>
    </source>
</evidence>
<dbReference type="GO" id="GO:0006508">
    <property type="term" value="P:proteolysis"/>
    <property type="evidence" value="ECO:0007669"/>
    <property type="project" value="InterPro"/>
</dbReference>
<dbReference type="PANTHER" id="PTHR43433:SF5">
    <property type="entry name" value="AB HYDROLASE-1 DOMAIN-CONTAINING PROTEIN"/>
    <property type="match status" value="1"/>
</dbReference>
<comment type="similarity">
    <text evidence="1">Belongs to the peptidase S33 family.</text>
</comment>
<evidence type="ECO:0000259" key="4">
    <source>
        <dbReference type="Pfam" id="PF00561"/>
    </source>
</evidence>
<dbReference type="InterPro" id="IPR029058">
    <property type="entry name" value="AB_hydrolase_fold"/>
</dbReference>
<evidence type="ECO:0000313" key="6">
    <source>
        <dbReference type="Proteomes" id="UP000196581"/>
    </source>
</evidence>
<sequence length="452" mass="47758">MSKRLRTAAEATPGLHRIERPVTDERDSATFSLAYVRTTPGLGDDAPRAADDSGPPVLIIPGGPGLASAVPYRALRQKAVKQGLDVLMLEHRGVGLSRRSADGSDLPLEAMRISLVVDDIRAVLDAEGIDRVTIVGSSYGSYVALAFAVTLPHRVAAIVLDSPMLEASRAESRAWADGLLYDGTHGDDEHRLLARKVRDLALDGVVTAEQLSHAVRIVYEFAGPGTLDALLNQIAVGRARTTLATLAKLGRSDTDESLPYYMEFDLVGEIAFRELDFADSDPEAFFDTGASFHDVSKGFSPFSAEPFHLAGALPSLTVPVIALSGDRDLRTPRPVAERIVELSPRGVLATVPDHGHSALDTHVEALFASIRLAVARIGTVTQVGTVAQEGTVAPMGEGDADGADELRGADAGAGGSSEVRLEGLSKGGGPSSMLGSTIRAQLAADRLLPRRR</sequence>
<dbReference type="InterPro" id="IPR050471">
    <property type="entry name" value="AB_hydrolase"/>
</dbReference>
<feature type="domain" description="AB hydrolase-1" evidence="4">
    <location>
        <begin position="55"/>
        <end position="361"/>
    </location>
</feature>
<dbReference type="Proteomes" id="UP000196581">
    <property type="component" value="Unassembled WGS sequence"/>
</dbReference>
<dbReference type="EMBL" id="FWFF01000017">
    <property type="protein sequence ID" value="SLM99437.1"/>
    <property type="molecule type" value="Genomic_DNA"/>
</dbReference>
<dbReference type="PANTHER" id="PTHR43433">
    <property type="entry name" value="HYDROLASE, ALPHA/BETA FOLD FAMILY PROTEIN"/>
    <property type="match status" value="1"/>
</dbReference>
<evidence type="ECO:0000313" key="5">
    <source>
        <dbReference type="EMBL" id="SLM99437.1"/>
    </source>
</evidence>
<feature type="region of interest" description="Disordered" evidence="3">
    <location>
        <begin position="391"/>
        <end position="436"/>
    </location>
</feature>
<organism evidence="5 6">
    <name type="scientific">Brevibacterium yomogidense</name>
    <dbReference type="NCBI Taxonomy" id="946573"/>
    <lineage>
        <taxon>Bacteria</taxon>
        <taxon>Bacillati</taxon>
        <taxon>Actinomycetota</taxon>
        <taxon>Actinomycetes</taxon>
        <taxon>Micrococcales</taxon>
        <taxon>Brevibacteriaceae</taxon>
        <taxon>Brevibacterium</taxon>
    </lineage>
</organism>
<protein>
    <submittedName>
        <fullName evidence="5">Hydrolase, alpha/beta hydrolase fold family</fullName>
    </submittedName>
</protein>
<feature type="region of interest" description="Disordered" evidence="3">
    <location>
        <begin position="1"/>
        <end position="23"/>
    </location>
</feature>
<dbReference type="Gene3D" id="3.40.50.1820">
    <property type="entry name" value="alpha/beta hydrolase"/>
    <property type="match status" value="1"/>
</dbReference>
<dbReference type="PRINTS" id="PR00793">
    <property type="entry name" value="PROAMNOPTASE"/>
</dbReference>
<evidence type="ECO:0000256" key="2">
    <source>
        <dbReference type="ARBA" id="ARBA00022801"/>
    </source>
</evidence>
<gene>
    <name evidence="5" type="ORF">FM105_11065</name>
</gene>
<proteinExistence type="inferred from homology"/>
<keyword evidence="2 5" id="KW-0378">Hydrolase</keyword>
<dbReference type="GO" id="GO:0004177">
    <property type="term" value="F:aminopeptidase activity"/>
    <property type="evidence" value="ECO:0007669"/>
    <property type="project" value="UniProtKB-EC"/>
</dbReference>
<dbReference type="InterPro" id="IPR000073">
    <property type="entry name" value="AB_hydrolase_1"/>
</dbReference>
<reference evidence="6" key="1">
    <citation type="submission" date="2017-02" db="EMBL/GenBank/DDBJ databases">
        <authorList>
            <person name="Dridi B."/>
        </authorList>
    </citation>
    <scope>NUCLEOTIDE SEQUENCE [LARGE SCALE GENOMIC DNA]</scope>
    <source>
        <strain evidence="6">B Co 03.10</strain>
    </source>
</reference>
<keyword evidence="6" id="KW-1185">Reference proteome</keyword>